<accession>A0ABQ9CW58</accession>
<evidence type="ECO:0000313" key="2">
    <source>
        <dbReference type="Proteomes" id="UP001145742"/>
    </source>
</evidence>
<dbReference type="Proteomes" id="UP001145742">
    <property type="component" value="Unassembled WGS sequence"/>
</dbReference>
<keyword evidence="2" id="KW-1185">Reference proteome</keyword>
<dbReference type="EMBL" id="WHWB01034410">
    <property type="protein sequence ID" value="KAJ7410353.1"/>
    <property type="molecule type" value="Genomic_DNA"/>
</dbReference>
<comment type="caution">
    <text evidence="1">The sequence shown here is derived from an EMBL/GenBank/DDBJ whole genome shotgun (WGS) entry which is preliminary data.</text>
</comment>
<protein>
    <submittedName>
        <fullName evidence="1">Uncharacterized protein</fullName>
    </submittedName>
</protein>
<organism evidence="1 2">
    <name type="scientific">Willisornis vidua</name>
    <name type="common">Xingu scale-backed antbird</name>
    <dbReference type="NCBI Taxonomy" id="1566151"/>
    <lineage>
        <taxon>Eukaryota</taxon>
        <taxon>Metazoa</taxon>
        <taxon>Chordata</taxon>
        <taxon>Craniata</taxon>
        <taxon>Vertebrata</taxon>
        <taxon>Euteleostomi</taxon>
        <taxon>Archelosauria</taxon>
        <taxon>Archosauria</taxon>
        <taxon>Dinosauria</taxon>
        <taxon>Saurischia</taxon>
        <taxon>Theropoda</taxon>
        <taxon>Coelurosauria</taxon>
        <taxon>Aves</taxon>
        <taxon>Neognathae</taxon>
        <taxon>Neoaves</taxon>
        <taxon>Telluraves</taxon>
        <taxon>Australaves</taxon>
        <taxon>Passeriformes</taxon>
        <taxon>Thamnophilidae</taxon>
        <taxon>Willisornis</taxon>
    </lineage>
</organism>
<sequence>MNPAEGAAEEGAVPDSEVDAFFRTGLSEAALLIWEFTRRRGKGHTDVNQEVLFWASHNKKDIEMLEHVWRGATELVKDLENKSSEEQLRELGVFSLEKRRLRGGLISLYSYLAGRCSQVGVGAFFQDERKSP</sequence>
<name>A0ABQ9CW58_9PASS</name>
<gene>
    <name evidence="1" type="ORF">WISP_109071</name>
</gene>
<evidence type="ECO:0000313" key="1">
    <source>
        <dbReference type="EMBL" id="KAJ7410353.1"/>
    </source>
</evidence>
<reference evidence="1" key="1">
    <citation type="submission" date="2019-10" db="EMBL/GenBank/DDBJ databases">
        <authorList>
            <person name="Soares A.E.R."/>
            <person name="Aleixo A."/>
            <person name="Schneider P."/>
            <person name="Miyaki C.Y."/>
            <person name="Schneider M.P."/>
            <person name="Mello C."/>
            <person name="Vasconcelos A.T.R."/>
        </authorList>
    </citation>
    <scope>NUCLEOTIDE SEQUENCE</scope>
    <source>
        <tissue evidence="1">Muscle</tissue>
    </source>
</reference>
<proteinExistence type="predicted"/>